<dbReference type="Proteomes" id="UP000663851">
    <property type="component" value="Unassembled WGS sequence"/>
</dbReference>
<evidence type="ECO:0000313" key="3">
    <source>
        <dbReference type="EMBL" id="CAF3533858.1"/>
    </source>
</evidence>
<dbReference type="EMBL" id="CAJNYD010004800">
    <property type="protein sequence ID" value="CAF3633445.1"/>
    <property type="molecule type" value="Genomic_DNA"/>
</dbReference>
<name>A0A818EQ43_9BILA</name>
<dbReference type="Proteomes" id="UP000663869">
    <property type="component" value="Unassembled WGS sequence"/>
</dbReference>
<evidence type="ECO:0000313" key="7">
    <source>
        <dbReference type="EMBL" id="CAF4556438.1"/>
    </source>
</evidence>
<dbReference type="Proteomes" id="UP000663862">
    <property type="component" value="Unassembled WGS sequence"/>
</dbReference>
<dbReference type="OrthoDB" id="10001675at2759"/>
<reference evidence="2" key="1">
    <citation type="submission" date="2021-02" db="EMBL/GenBank/DDBJ databases">
        <authorList>
            <person name="Nowell W R."/>
        </authorList>
    </citation>
    <scope>NUCLEOTIDE SEQUENCE</scope>
</reference>
<evidence type="ECO:0000313" key="6">
    <source>
        <dbReference type="EMBL" id="CAF4537572.1"/>
    </source>
</evidence>
<dbReference type="Proteomes" id="UP000663872">
    <property type="component" value="Unassembled WGS sequence"/>
</dbReference>
<dbReference type="EMBL" id="CAJOBQ010002077">
    <property type="protein sequence ID" value="CAF4537572.1"/>
    <property type="molecule type" value="Genomic_DNA"/>
</dbReference>
<dbReference type="EMBL" id="CAJOBP010000591">
    <property type="protein sequence ID" value="CAF4197821.1"/>
    <property type="molecule type" value="Genomic_DNA"/>
</dbReference>
<dbReference type="Proteomes" id="UP000663873">
    <property type="component" value="Unassembled WGS sequence"/>
</dbReference>
<dbReference type="EMBL" id="CAJNYT010000993">
    <property type="protein sequence ID" value="CAF3388784.1"/>
    <property type="molecule type" value="Genomic_DNA"/>
</dbReference>
<comment type="caution">
    <text evidence="2">The sequence shown here is derived from an EMBL/GenBank/DDBJ whole genome shotgun (WGS) entry which is preliminary data.</text>
</comment>
<evidence type="ECO:0000313" key="9">
    <source>
        <dbReference type="Proteomes" id="UP000663825"/>
    </source>
</evidence>
<dbReference type="Proteomes" id="UP000663833">
    <property type="component" value="Unassembled WGS sequence"/>
</dbReference>
<evidence type="ECO:0000313" key="10">
    <source>
        <dbReference type="Proteomes" id="UP000663873"/>
    </source>
</evidence>
<evidence type="ECO:0000313" key="8">
    <source>
        <dbReference type="EMBL" id="CAF4782917.1"/>
    </source>
</evidence>
<dbReference type="AlphaFoldDB" id="A0A818EQ43"/>
<dbReference type="EMBL" id="CAJNYU010002338">
    <property type="protein sequence ID" value="CAF3533858.1"/>
    <property type="molecule type" value="Genomic_DNA"/>
</dbReference>
<evidence type="ECO:0008006" key="11">
    <source>
        <dbReference type="Google" id="ProtNLM"/>
    </source>
</evidence>
<evidence type="ECO:0000313" key="2">
    <source>
        <dbReference type="EMBL" id="CAF3461986.1"/>
    </source>
</evidence>
<organism evidence="2 9">
    <name type="scientific">Rotaria socialis</name>
    <dbReference type="NCBI Taxonomy" id="392032"/>
    <lineage>
        <taxon>Eukaryota</taxon>
        <taxon>Metazoa</taxon>
        <taxon>Spiralia</taxon>
        <taxon>Gnathifera</taxon>
        <taxon>Rotifera</taxon>
        <taxon>Eurotatoria</taxon>
        <taxon>Bdelloidea</taxon>
        <taxon>Philodinida</taxon>
        <taxon>Philodinidae</taxon>
        <taxon>Rotaria</taxon>
    </lineage>
</organism>
<dbReference type="Proteomes" id="UP000663848">
    <property type="component" value="Unassembled WGS sequence"/>
</dbReference>
<dbReference type="EMBL" id="CAJOBR010004467">
    <property type="protein sequence ID" value="CAF4782917.1"/>
    <property type="molecule type" value="Genomic_DNA"/>
</dbReference>
<dbReference type="Proteomes" id="UP000663825">
    <property type="component" value="Unassembled WGS sequence"/>
</dbReference>
<evidence type="ECO:0000313" key="5">
    <source>
        <dbReference type="EMBL" id="CAF4197821.1"/>
    </source>
</evidence>
<evidence type="ECO:0000313" key="4">
    <source>
        <dbReference type="EMBL" id="CAF3633445.1"/>
    </source>
</evidence>
<protein>
    <recommendedName>
        <fullName evidence="11">Methyltransferase FkbM domain-containing protein</fullName>
    </recommendedName>
</protein>
<keyword evidence="10" id="KW-1185">Reference proteome</keyword>
<proteinExistence type="predicted"/>
<accession>A0A818EQ43</accession>
<gene>
    <name evidence="3" type="ORF">FME351_LOCUS18618</name>
    <name evidence="1" type="ORF">GRG538_LOCUS8912</name>
    <name evidence="7" type="ORF">HFQ381_LOCUS31186</name>
    <name evidence="4" type="ORF">LUA448_LOCUS32043</name>
    <name evidence="8" type="ORF">QYT958_LOCUS22820</name>
    <name evidence="2" type="ORF">TIS948_LOCUS32710</name>
    <name evidence="6" type="ORF">TSG867_LOCUS23734</name>
    <name evidence="5" type="ORF">UJA718_LOCUS6352</name>
</gene>
<evidence type="ECO:0000313" key="1">
    <source>
        <dbReference type="EMBL" id="CAF3388784.1"/>
    </source>
</evidence>
<dbReference type="EMBL" id="CAJOBO010006108">
    <property type="protein sequence ID" value="CAF4556438.1"/>
    <property type="molecule type" value="Genomic_DNA"/>
</dbReference>
<dbReference type="EMBL" id="CAJNXB010006004">
    <property type="protein sequence ID" value="CAF3461986.1"/>
    <property type="molecule type" value="Genomic_DNA"/>
</dbReference>
<sequence>MLTGVLLIQATIILFANYQLFPWFIQTNFHPVSQCIQNCLKKLAYQLDYPLDSPWVPGYARMPKTSCRSFGEWLRKQCSFASNSSYLDYSISDLLNLIDGYQDYLQPESRYLINCGAQDGRTNDPLYQTFIKYKYPGIAIELQEGFYAKLKENLPASNIAKVNQALEPHTVQHIFRANAVPQRPLLFKIDIDGYDYPVVRALFLHPLNNCRTEFEPAFVMVEMNEKVPPPINFYTRYRVPYAYAGDHLYGASITAWTRLLSYEFGYVLLGTYDWNNLMYIRYDLAQHFKLLYQFPHNSHDVWFHGYWNRPERDEKFPWNKNVTYWSDSNTTLLTKNRNIENYLRSTRTFTENINCSYFIDVESLYLEQR</sequence>